<dbReference type="SUPFAM" id="SSF56672">
    <property type="entry name" value="DNA/RNA polymerases"/>
    <property type="match status" value="1"/>
</dbReference>
<proteinExistence type="predicted"/>
<keyword evidence="4" id="KW-1185">Reference proteome</keyword>
<accession>A0ABQ5F1D7</accession>
<dbReference type="InterPro" id="IPR043502">
    <property type="entry name" value="DNA/RNA_pol_sf"/>
</dbReference>
<evidence type="ECO:0000313" key="4">
    <source>
        <dbReference type="Proteomes" id="UP001151760"/>
    </source>
</evidence>
<evidence type="ECO:0000259" key="2">
    <source>
        <dbReference type="Pfam" id="PF25597"/>
    </source>
</evidence>
<evidence type="ECO:0000313" key="3">
    <source>
        <dbReference type="EMBL" id="GJT56868.1"/>
    </source>
</evidence>
<evidence type="ECO:0000259" key="1">
    <source>
        <dbReference type="Pfam" id="PF07727"/>
    </source>
</evidence>
<feature type="domain" description="Reverse transcriptase Ty1/copia-type" evidence="1">
    <location>
        <begin position="419"/>
        <end position="574"/>
    </location>
</feature>
<feature type="domain" description="Retroviral polymerase SH3-like" evidence="2">
    <location>
        <begin position="247"/>
        <end position="294"/>
    </location>
</feature>
<dbReference type="Pfam" id="PF07727">
    <property type="entry name" value="RVT_2"/>
    <property type="match status" value="1"/>
</dbReference>
<comment type="caution">
    <text evidence="3">The sequence shown here is derived from an EMBL/GenBank/DDBJ whole genome shotgun (WGS) entry which is preliminary data.</text>
</comment>
<reference evidence="3" key="2">
    <citation type="submission" date="2022-01" db="EMBL/GenBank/DDBJ databases">
        <authorList>
            <person name="Yamashiro T."/>
            <person name="Shiraishi A."/>
            <person name="Satake H."/>
            <person name="Nakayama K."/>
        </authorList>
    </citation>
    <scope>NUCLEOTIDE SEQUENCE</scope>
</reference>
<protein>
    <submittedName>
        <fullName evidence="3">Retrovirus-related pol polyprotein from transposon TNT 1-94</fullName>
    </submittedName>
</protein>
<dbReference type="Pfam" id="PF25597">
    <property type="entry name" value="SH3_retrovirus"/>
    <property type="match status" value="1"/>
</dbReference>
<sequence>MSFSLKRISFVRDDVMIKILLLLHQIRIKVREDDITLVLLVHHNYKLLSHQHGRSLTLEMLLQAPPSNNPVLMLSNQSATYQYKILTTYLIQRTLTLPIAKTKQRPEWLKPILDDERPATPEPAWVIPMSHIPDAVNNWANVLATTYQAPAENSLLEKTGDMRMFMNCLGRIHGATIIEDWVSDVRKMFAQAKEEKKTLIAARQSRSTYAVKGNSAFNHSKGTIHNKILEEEGVINSGMLKAHDREQNHLGKFDGKADEGFFVGYSINSKAFRVFNNRTRIVKENLHVQFSENTPNIAGSGPNWFFDIDALTESMNYKPVIAGNQSNGNAGTKACDDAGYNEKKVTEELGKEGGDLNVGSEADMNNLDAFMPVSPIPTTRIHKDHPVEQIIGDLNSAPQTRRMTKSLEEHELLQFKLQEVWTLVDLPNGKRAIGTKWVYRNKKDERGIVIKNKARLVAQGYTQEEGIDYDEVFAPVTRIEAIRLFLAYVLYKDFVVYQMDVKIAFLYGKIEEGVYVCQPPIFEDPDFPDRVYKVEKTLYGLHQAPRAWYETLSTYLLDNRFQKGKTDKTLFIRRNKVDILQNKYVTEILKKFGFTDVKTASTPMETQKPMLKDEDGEEVDVHLYRSVLKRSIKIRPLVSYDSPFDLVAYTDSDYTGASLDRMSTIGDEAVNEEPSIQLKELMDFCTKLQQRVLDLENTKTAQAQEITSLKLRVKRLEKKGGSRTHKLRRLYKAGRSARVVSSNEASLGKQEDASKQGRKIANIDADAEITLVDET</sequence>
<dbReference type="Proteomes" id="UP001151760">
    <property type="component" value="Unassembled WGS sequence"/>
</dbReference>
<name>A0ABQ5F1D7_9ASTR</name>
<dbReference type="InterPro" id="IPR013103">
    <property type="entry name" value="RVT_2"/>
</dbReference>
<reference evidence="3" key="1">
    <citation type="journal article" date="2022" name="Int. J. Mol. Sci.">
        <title>Draft Genome of Tanacetum Coccineum: Genomic Comparison of Closely Related Tanacetum-Family Plants.</title>
        <authorList>
            <person name="Yamashiro T."/>
            <person name="Shiraishi A."/>
            <person name="Nakayama K."/>
            <person name="Satake H."/>
        </authorList>
    </citation>
    <scope>NUCLEOTIDE SEQUENCE</scope>
</reference>
<organism evidence="3 4">
    <name type="scientific">Tanacetum coccineum</name>
    <dbReference type="NCBI Taxonomy" id="301880"/>
    <lineage>
        <taxon>Eukaryota</taxon>
        <taxon>Viridiplantae</taxon>
        <taxon>Streptophyta</taxon>
        <taxon>Embryophyta</taxon>
        <taxon>Tracheophyta</taxon>
        <taxon>Spermatophyta</taxon>
        <taxon>Magnoliopsida</taxon>
        <taxon>eudicotyledons</taxon>
        <taxon>Gunneridae</taxon>
        <taxon>Pentapetalae</taxon>
        <taxon>asterids</taxon>
        <taxon>campanulids</taxon>
        <taxon>Asterales</taxon>
        <taxon>Asteraceae</taxon>
        <taxon>Asteroideae</taxon>
        <taxon>Anthemideae</taxon>
        <taxon>Anthemidinae</taxon>
        <taxon>Tanacetum</taxon>
    </lineage>
</organism>
<dbReference type="EMBL" id="BQNB010016883">
    <property type="protein sequence ID" value="GJT56868.1"/>
    <property type="molecule type" value="Genomic_DNA"/>
</dbReference>
<dbReference type="InterPro" id="IPR057670">
    <property type="entry name" value="SH3_retrovirus"/>
</dbReference>
<gene>
    <name evidence="3" type="ORF">Tco_0991922</name>
</gene>